<sequence length="312" mass="35683">MKKSRCIIFGGGGFIGSHLVKSLVNKGYSIYVFTLGSKHEQNNLKNVIKHINLIKGDFNDANSLRKFIKPGDIIFDLVASSVPSSSFASPVDEINKHIYPHVNLFEVAFQKKVKKIIFLSSGGGVYGEKKIMPISELSLTKPISPHSIAKLTIEYYLQYFSRLYRIPILIYRVSNAYGPRQIPKDGFGIIPAMFFNILRKKRPILFDHGKIIRDFIYIDDLTEAIAMSFDKKNKFDVYNLGSSKGTSLIMLYKKIKEITKSNIEPLYQPKRSFDVDKNVLDISRISHEFNWTPMTDLNTGLQNTWKWLNSQN</sequence>
<accession>A0A1F7JCX2</accession>
<dbReference type="AlphaFoldDB" id="A0A1F7JCX2"/>
<gene>
    <name evidence="3" type="ORF">A3H78_02835</name>
</gene>
<comment type="caution">
    <text evidence="3">The sequence shown here is derived from an EMBL/GenBank/DDBJ whole genome shotgun (WGS) entry which is preliminary data.</text>
</comment>
<protein>
    <recommendedName>
        <fullName evidence="2">NAD-dependent epimerase/dehydratase domain-containing protein</fullName>
    </recommendedName>
</protein>
<dbReference type="InterPro" id="IPR001509">
    <property type="entry name" value="Epimerase_deHydtase"/>
</dbReference>
<dbReference type="SUPFAM" id="SSF51735">
    <property type="entry name" value="NAD(P)-binding Rossmann-fold domains"/>
    <property type="match status" value="1"/>
</dbReference>
<organism evidence="3 4">
    <name type="scientific">Candidatus Roizmanbacteria bacterium RIFCSPLOWO2_02_FULL_36_11</name>
    <dbReference type="NCBI Taxonomy" id="1802071"/>
    <lineage>
        <taxon>Bacteria</taxon>
        <taxon>Candidatus Roizmaniibacteriota</taxon>
    </lineage>
</organism>
<dbReference type="PRINTS" id="PR01713">
    <property type="entry name" value="NUCEPIMERASE"/>
</dbReference>
<reference evidence="3 4" key="1">
    <citation type="journal article" date="2016" name="Nat. Commun.">
        <title>Thousands of microbial genomes shed light on interconnected biogeochemical processes in an aquifer system.</title>
        <authorList>
            <person name="Anantharaman K."/>
            <person name="Brown C.T."/>
            <person name="Hug L.A."/>
            <person name="Sharon I."/>
            <person name="Castelle C.J."/>
            <person name="Probst A.J."/>
            <person name="Thomas B.C."/>
            <person name="Singh A."/>
            <person name="Wilkins M.J."/>
            <person name="Karaoz U."/>
            <person name="Brodie E.L."/>
            <person name="Williams K.H."/>
            <person name="Hubbard S.S."/>
            <person name="Banfield J.F."/>
        </authorList>
    </citation>
    <scope>NUCLEOTIDE SEQUENCE [LARGE SCALE GENOMIC DNA]</scope>
</reference>
<evidence type="ECO:0000313" key="3">
    <source>
        <dbReference type="EMBL" id="OGK53446.1"/>
    </source>
</evidence>
<name>A0A1F7JCX2_9BACT</name>
<dbReference type="Gene3D" id="3.90.25.10">
    <property type="entry name" value="UDP-galactose 4-epimerase, domain 1"/>
    <property type="match status" value="1"/>
</dbReference>
<dbReference type="Gene3D" id="3.40.50.720">
    <property type="entry name" value="NAD(P)-binding Rossmann-like Domain"/>
    <property type="match status" value="1"/>
</dbReference>
<dbReference type="PANTHER" id="PTHR43000">
    <property type="entry name" value="DTDP-D-GLUCOSE 4,6-DEHYDRATASE-RELATED"/>
    <property type="match status" value="1"/>
</dbReference>
<comment type="similarity">
    <text evidence="1">Belongs to the NAD(P)-dependent epimerase/dehydratase family.</text>
</comment>
<evidence type="ECO:0000259" key="2">
    <source>
        <dbReference type="Pfam" id="PF01370"/>
    </source>
</evidence>
<dbReference type="Proteomes" id="UP000177418">
    <property type="component" value="Unassembled WGS sequence"/>
</dbReference>
<dbReference type="InterPro" id="IPR036291">
    <property type="entry name" value="NAD(P)-bd_dom_sf"/>
</dbReference>
<evidence type="ECO:0000256" key="1">
    <source>
        <dbReference type="ARBA" id="ARBA00007637"/>
    </source>
</evidence>
<feature type="domain" description="NAD-dependent epimerase/dehydratase" evidence="2">
    <location>
        <begin position="7"/>
        <end position="241"/>
    </location>
</feature>
<evidence type="ECO:0000313" key="4">
    <source>
        <dbReference type="Proteomes" id="UP000177418"/>
    </source>
</evidence>
<dbReference type="Pfam" id="PF01370">
    <property type="entry name" value="Epimerase"/>
    <property type="match status" value="1"/>
</dbReference>
<proteinExistence type="inferred from homology"/>
<dbReference type="EMBL" id="MGAV01000019">
    <property type="protein sequence ID" value="OGK53446.1"/>
    <property type="molecule type" value="Genomic_DNA"/>
</dbReference>